<dbReference type="InterPro" id="IPR005162">
    <property type="entry name" value="Retrotrans_gag_dom"/>
</dbReference>
<keyword evidence="1" id="KW-0479">Metal-binding</keyword>
<dbReference type="GO" id="GO:0008270">
    <property type="term" value="F:zinc ion binding"/>
    <property type="evidence" value="ECO:0007669"/>
    <property type="project" value="UniProtKB-KW"/>
</dbReference>
<organism evidence="5 6">
    <name type="scientific">Oryzias latipes</name>
    <name type="common">Japanese rice fish</name>
    <name type="synonym">Japanese killifish</name>
    <dbReference type="NCBI Taxonomy" id="8090"/>
    <lineage>
        <taxon>Eukaryota</taxon>
        <taxon>Metazoa</taxon>
        <taxon>Chordata</taxon>
        <taxon>Craniata</taxon>
        <taxon>Vertebrata</taxon>
        <taxon>Euteleostomi</taxon>
        <taxon>Actinopterygii</taxon>
        <taxon>Neopterygii</taxon>
        <taxon>Teleostei</taxon>
        <taxon>Neoteleostei</taxon>
        <taxon>Acanthomorphata</taxon>
        <taxon>Ovalentaria</taxon>
        <taxon>Atherinomorphae</taxon>
        <taxon>Beloniformes</taxon>
        <taxon>Adrianichthyidae</taxon>
        <taxon>Oryziinae</taxon>
        <taxon>Oryzias</taxon>
    </lineage>
</organism>
<dbReference type="SMART" id="SM00343">
    <property type="entry name" value="ZnF_C2HC"/>
    <property type="match status" value="1"/>
</dbReference>
<evidence type="ECO:0000256" key="1">
    <source>
        <dbReference type="PROSITE-ProRule" id="PRU00047"/>
    </source>
</evidence>
<evidence type="ECO:0000259" key="4">
    <source>
        <dbReference type="PROSITE" id="PS50158"/>
    </source>
</evidence>
<dbReference type="GeneTree" id="ENSGT00950000183173"/>
<dbReference type="InParanoid" id="A0A3B3HH37"/>
<sequence length="357" mass="39152">MIKSFLSTFWCPALVSTSPVLTLRSGQTMDAVGADSSRADSGNQEQLIRHLAEQLEFLRRGMMEMADHQERQMTGLCNRLDLLATQVQQSSPPIPSSAVPVAPIQTPPAPAVQLARPERFSGDSGDCRAFITQCELYFELNAAAFPTERSKVAFIISHLTDRAGAWATAEWQRGAATCASLPAFLEAFSQVFQHTKPGTEAARALMRLGQGTRRVADYAIEFRTLGTESDWNPAALTNAFLEGLSEEMKDQLAPLEIPSSLEPLIALAIRIDNRLQDRRQGRRTEVPRSGGRAEDSSSYSSHARSVTSTNPPDEPMLLGRGRLSPAERKRLLTAGECLYCGQRGHICRDCPNASARH</sequence>
<evidence type="ECO:0000313" key="5">
    <source>
        <dbReference type="Ensembl" id="ENSORLP00000031084.1"/>
    </source>
</evidence>
<name>A0A3B3HH37_ORYLA</name>
<dbReference type="InterPro" id="IPR001878">
    <property type="entry name" value="Znf_CCHC"/>
</dbReference>
<dbReference type="PROSITE" id="PS50158">
    <property type="entry name" value="ZF_CCHC"/>
    <property type="match status" value="1"/>
</dbReference>
<dbReference type="Pfam" id="PF03732">
    <property type="entry name" value="Retrotrans_gag"/>
    <property type="match status" value="1"/>
</dbReference>
<keyword evidence="3" id="KW-0732">Signal</keyword>
<evidence type="ECO:0000256" key="3">
    <source>
        <dbReference type="SAM" id="SignalP"/>
    </source>
</evidence>
<reference evidence="5" key="2">
    <citation type="submission" date="2025-08" db="UniProtKB">
        <authorList>
            <consortium name="Ensembl"/>
        </authorList>
    </citation>
    <scope>IDENTIFICATION</scope>
    <source>
        <strain evidence="5">Hd-rR</strain>
    </source>
</reference>
<feature type="compositionally biased region" description="Polar residues" evidence="2">
    <location>
        <begin position="296"/>
        <end position="311"/>
    </location>
</feature>
<keyword evidence="6" id="KW-1185">Reference proteome</keyword>
<dbReference type="PANTHER" id="PTHR15503">
    <property type="entry name" value="LDOC1 RELATED"/>
    <property type="match status" value="1"/>
</dbReference>
<keyword evidence="1" id="KW-0862">Zinc</keyword>
<feature type="chain" id="PRO_5017243055" description="CCHC-type domain-containing protein" evidence="3">
    <location>
        <begin position="18"/>
        <end position="357"/>
    </location>
</feature>
<reference evidence="5 6" key="1">
    <citation type="journal article" date="2007" name="Nature">
        <title>The medaka draft genome and insights into vertebrate genome evolution.</title>
        <authorList>
            <person name="Kasahara M."/>
            <person name="Naruse K."/>
            <person name="Sasaki S."/>
            <person name="Nakatani Y."/>
            <person name="Qu W."/>
            <person name="Ahsan B."/>
            <person name="Yamada T."/>
            <person name="Nagayasu Y."/>
            <person name="Doi K."/>
            <person name="Kasai Y."/>
            <person name="Jindo T."/>
            <person name="Kobayashi D."/>
            <person name="Shimada A."/>
            <person name="Toyoda A."/>
            <person name="Kuroki Y."/>
            <person name="Fujiyama A."/>
            <person name="Sasaki T."/>
            <person name="Shimizu A."/>
            <person name="Asakawa S."/>
            <person name="Shimizu N."/>
            <person name="Hashimoto S."/>
            <person name="Yang J."/>
            <person name="Lee Y."/>
            <person name="Matsushima K."/>
            <person name="Sugano S."/>
            <person name="Sakaizumi M."/>
            <person name="Narita T."/>
            <person name="Ohishi K."/>
            <person name="Haga S."/>
            <person name="Ohta F."/>
            <person name="Nomoto H."/>
            <person name="Nogata K."/>
            <person name="Morishita T."/>
            <person name="Endo T."/>
            <person name="Shin-I T."/>
            <person name="Takeda H."/>
            <person name="Morishita S."/>
            <person name="Kohara Y."/>
        </authorList>
    </citation>
    <scope>NUCLEOTIDE SEQUENCE [LARGE SCALE GENOMIC DNA]</scope>
    <source>
        <strain evidence="5 6">Hd-rR</strain>
    </source>
</reference>
<dbReference type="PANTHER" id="PTHR15503:SF36">
    <property type="entry name" value="RETROTRANSPOSON GAG-LIKE PROTEIN 5"/>
    <property type="match status" value="1"/>
</dbReference>
<dbReference type="AlphaFoldDB" id="A0A3B3HH37"/>
<dbReference type="Ensembl" id="ENSORLT00000047020.1">
    <property type="protein sequence ID" value="ENSORLP00000031084.1"/>
    <property type="gene ID" value="ENSORLG00000027671.1"/>
</dbReference>
<dbReference type="Proteomes" id="UP000001038">
    <property type="component" value="Chromosome 8"/>
</dbReference>
<dbReference type="Gene3D" id="4.10.60.10">
    <property type="entry name" value="Zinc finger, CCHC-type"/>
    <property type="match status" value="1"/>
</dbReference>
<dbReference type="InterPro" id="IPR032567">
    <property type="entry name" value="RTL1-rel"/>
</dbReference>
<evidence type="ECO:0000256" key="2">
    <source>
        <dbReference type="SAM" id="MobiDB-lite"/>
    </source>
</evidence>
<keyword evidence="1" id="KW-0863">Zinc-finger</keyword>
<feature type="domain" description="CCHC-type" evidence="4">
    <location>
        <begin position="337"/>
        <end position="352"/>
    </location>
</feature>
<proteinExistence type="predicted"/>
<reference evidence="5" key="3">
    <citation type="submission" date="2025-09" db="UniProtKB">
        <authorList>
            <consortium name="Ensembl"/>
        </authorList>
    </citation>
    <scope>IDENTIFICATION</scope>
    <source>
        <strain evidence="5">Hd-rR</strain>
    </source>
</reference>
<feature type="region of interest" description="Disordered" evidence="2">
    <location>
        <begin position="278"/>
        <end position="320"/>
    </location>
</feature>
<dbReference type="InterPro" id="IPR036875">
    <property type="entry name" value="Znf_CCHC_sf"/>
</dbReference>
<accession>A0A3B3HH37</accession>
<feature type="signal peptide" evidence="3">
    <location>
        <begin position="1"/>
        <end position="17"/>
    </location>
</feature>
<feature type="compositionally biased region" description="Basic and acidic residues" evidence="2">
    <location>
        <begin position="278"/>
        <end position="295"/>
    </location>
</feature>
<evidence type="ECO:0000313" key="6">
    <source>
        <dbReference type="Proteomes" id="UP000001038"/>
    </source>
</evidence>
<dbReference type="SUPFAM" id="SSF57756">
    <property type="entry name" value="Retrovirus zinc finger-like domains"/>
    <property type="match status" value="1"/>
</dbReference>
<dbReference type="GO" id="GO:0003676">
    <property type="term" value="F:nucleic acid binding"/>
    <property type="evidence" value="ECO:0007669"/>
    <property type="project" value="InterPro"/>
</dbReference>
<protein>
    <recommendedName>
        <fullName evidence="4">CCHC-type domain-containing protein</fullName>
    </recommendedName>
</protein>